<dbReference type="RefSeq" id="WP_009208789.1">
    <property type="nucleotide sequence ID" value="NZ_BBWP01000036.1"/>
</dbReference>
<dbReference type="BioCyc" id="AURANTIMONAS:SI859A1_00924-MONOMER"/>
<protein>
    <recommendedName>
        <fullName evidence="1">IrrE N-terminal-like domain-containing protein</fullName>
    </recommendedName>
</protein>
<dbReference type="Proteomes" id="UP000000321">
    <property type="component" value="Unassembled WGS sequence"/>
</dbReference>
<reference evidence="2 3" key="1">
    <citation type="journal article" date="2008" name="Appl. Environ. Microbiol.">
        <title>Genomic insights into Mn(II) oxidation by the marine alphaproteobacterium Aurantimonas sp. strain SI85-9A1.</title>
        <authorList>
            <person name="Dick G.J."/>
            <person name="Podell S."/>
            <person name="Johnson H.A."/>
            <person name="Rivera-Espinoza Y."/>
            <person name="Bernier-Latmani R."/>
            <person name="McCarthy J.K."/>
            <person name="Torpey J.W."/>
            <person name="Clement B.G."/>
            <person name="Gaasterland T."/>
            <person name="Tebo B.M."/>
        </authorList>
    </citation>
    <scope>NUCLEOTIDE SEQUENCE [LARGE SCALE GENOMIC DNA]</scope>
    <source>
        <strain evidence="2 3">SI85-9A1</strain>
    </source>
</reference>
<dbReference type="AlphaFoldDB" id="Q1YJS4"/>
<dbReference type="Gene3D" id="1.10.10.2910">
    <property type="match status" value="1"/>
</dbReference>
<sequence>MTPERWAFDLTKVLRAFNADCYPIDVAKLAREYSAQRFPGDAVTAIRGGDIEGFEGMLKPAPRGRSGWGIFYNDTTTEGRQRFTIAHEFGHYLLHRLDFPDGIECSTEDMFGQGAEYREVERQANVFAATLLMPLDHFRERIDANSQPDWNDLAKVAQLYGVSLLACCHRWMEYTSSRSCLVTSRDGYILTSRSTDAAFRSGLYFKTKNVVPVAVPSGTLTAMDLAPGVKHSVSHRAGVWLSESCVECTVSASAYDTTYTLLHYPQRSNVSLAVDAVEDMVDRFRSS</sequence>
<name>Q1YJS4_AURMS</name>
<evidence type="ECO:0000313" key="3">
    <source>
        <dbReference type="Proteomes" id="UP000000321"/>
    </source>
</evidence>
<dbReference type="EMBL" id="AAPJ01000002">
    <property type="protein sequence ID" value="EAS50799.1"/>
    <property type="molecule type" value="Genomic_DNA"/>
</dbReference>
<dbReference type="OrthoDB" id="9794834at2"/>
<evidence type="ECO:0000313" key="2">
    <source>
        <dbReference type="EMBL" id="EAS50799.1"/>
    </source>
</evidence>
<feature type="domain" description="IrrE N-terminal-like" evidence="1">
    <location>
        <begin position="67"/>
        <end position="171"/>
    </location>
</feature>
<dbReference type="PANTHER" id="PTHR43236">
    <property type="entry name" value="ANTITOXIN HIGA1"/>
    <property type="match status" value="1"/>
</dbReference>
<dbReference type="HOGENOM" id="CLU_914806_0_0_5"/>
<evidence type="ECO:0000259" key="1">
    <source>
        <dbReference type="Pfam" id="PF06114"/>
    </source>
</evidence>
<comment type="caution">
    <text evidence="2">The sequence shown here is derived from an EMBL/GenBank/DDBJ whole genome shotgun (WGS) entry which is preliminary data.</text>
</comment>
<gene>
    <name evidence="2" type="ORF">SI859A1_00924</name>
</gene>
<organism evidence="2 3">
    <name type="scientific">Aurantimonas manganoxydans (strain ATCC BAA-1229 / DSM 21871 / SI85-9A1)</name>
    <dbReference type="NCBI Taxonomy" id="287752"/>
    <lineage>
        <taxon>Bacteria</taxon>
        <taxon>Pseudomonadati</taxon>
        <taxon>Pseudomonadota</taxon>
        <taxon>Alphaproteobacteria</taxon>
        <taxon>Hyphomicrobiales</taxon>
        <taxon>Aurantimonadaceae</taxon>
        <taxon>Aurantimonas</taxon>
    </lineage>
</organism>
<dbReference type="PANTHER" id="PTHR43236:SF2">
    <property type="entry name" value="BLL0069 PROTEIN"/>
    <property type="match status" value="1"/>
</dbReference>
<accession>Q1YJS4</accession>
<proteinExistence type="predicted"/>
<dbReference type="Pfam" id="PF06114">
    <property type="entry name" value="Peptidase_M78"/>
    <property type="match status" value="1"/>
</dbReference>
<dbReference type="InterPro" id="IPR010359">
    <property type="entry name" value="IrrE_HExxH"/>
</dbReference>
<dbReference type="InterPro" id="IPR052345">
    <property type="entry name" value="Rad_response_metalloprotease"/>
</dbReference>
<keyword evidence="3" id="KW-1185">Reference proteome</keyword>